<accession>L2F831</accession>
<comment type="caution">
    <text evidence="5">The sequence shown here is derived from an EMBL/GenBank/DDBJ whole genome shotgun (WGS) entry which is preliminary data.</text>
</comment>
<proteinExistence type="inferred from homology"/>
<dbReference type="InterPro" id="IPR000189">
    <property type="entry name" value="Transglyc_AS"/>
</dbReference>
<feature type="domain" description="LysM" evidence="4">
    <location>
        <begin position="559"/>
        <end position="603"/>
    </location>
</feature>
<dbReference type="PROSITE" id="PS00922">
    <property type="entry name" value="TRANSGLYCOSYLASE"/>
    <property type="match status" value="1"/>
</dbReference>
<dbReference type="RefSeq" id="WP_009502166.1">
    <property type="nucleotide sequence ID" value="NZ_ANIN01000002.1"/>
</dbReference>
<dbReference type="CDD" id="cd16894">
    <property type="entry name" value="MltD-like"/>
    <property type="match status" value="1"/>
</dbReference>
<dbReference type="PANTHER" id="PTHR33734">
    <property type="entry name" value="LYSM DOMAIN-CONTAINING GPI-ANCHORED PROTEIN 2"/>
    <property type="match status" value="1"/>
</dbReference>
<protein>
    <submittedName>
        <fullName evidence="5">Membrane-bound lytic murein transglycosylase D</fullName>
    </submittedName>
</protein>
<dbReference type="PROSITE" id="PS51782">
    <property type="entry name" value="LYSM"/>
    <property type="match status" value="6"/>
</dbReference>
<dbReference type="InterPro" id="IPR023346">
    <property type="entry name" value="Lysozyme-like_dom_sf"/>
</dbReference>
<dbReference type="PANTHER" id="PTHR33734:SF22">
    <property type="entry name" value="MEMBRANE-BOUND LYTIC MUREIN TRANSGLYCOSYLASE D"/>
    <property type="match status" value="1"/>
</dbReference>
<dbReference type="AlphaFoldDB" id="L2F831"/>
<feature type="domain" description="LysM" evidence="4">
    <location>
        <begin position="825"/>
        <end position="869"/>
    </location>
</feature>
<dbReference type="InterPro" id="IPR036779">
    <property type="entry name" value="LysM_dom_sf"/>
</dbReference>
<feature type="region of interest" description="Disordered" evidence="2">
    <location>
        <begin position="796"/>
        <end position="823"/>
    </location>
</feature>
<keyword evidence="3" id="KW-0732">Signal</keyword>
<feature type="domain" description="LysM" evidence="4">
    <location>
        <begin position="623"/>
        <end position="667"/>
    </location>
</feature>
<dbReference type="SUPFAM" id="SSF53955">
    <property type="entry name" value="Lysozyme-like"/>
    <property type="match status" value="1"/>
</dbReference>
<organism evidence="5 6">
    <name type="scientific">Moraxella macacae 0408225</name>
    <dbReference type="NCBI Taxonomy" id="1230338"/>
    <lineage>
        <taxon>Bacteria</taxon>
        <taxon>Pseudomonadati</taxon>
        <taxon>Pseudomonadota</taxon>
        <taxon>Gammaproteobacteria</taxon>
        <taxon>Moraxellales</taxon>
        <taxon>Moraxellaceae</taxon>
        <taxon>Moraxella</taxon>
    </lineage>
</organism>
<feature type="domain" description="LysM" evidence="4">
    <location>
        <begin position="692"/>
        <end position="736"/>
    </location>
</feature>
<name>L2F831_9GAMM</name>
<dbReference type="PATRIC" id="fig|1230338.3.peg.1846"/>
<evidence type="ECO:0000313" key="6">
    <source>
        <dbReference type="Proteomes" id="UP000023795"/>
    </source>
</evidence>
<dbReference type="Pfam" id="PF01464">
    <property type="entry name" value="SLT"/>
    <property type="match status" value="1"/>
</dbReference>
<feature type="region of interest" description="Disordered" evidence="2">
    <location>
        <begin position="43"/>
        <end position="73"/>
    </location>
</feature>
<sequence>MAQLANARFGSSLSVLTLAVSTILLAACSSAPPVQTQRTYATSVARPTHNNPKTAKPASAKPTTAKNATNPKTTAAVTAQQNAALLDMDSLDELEGLLEATDMAMVENSALLVQQYGNLWDRLRANYKMGSSYYDPRIEAQKSWFISRQDYLNRLTARASRYLYHTVREAERRNIPAELALLPVIESSYDPNATSNAAAAGLWQFIPSTGRIYGLNQTSTFDGRRDVIESTRAAYDFLTSLYNQFGSWELALAAYNAGPGRVSSAIRYNQSQGLSTDYWSLRLPTETMNYVPRFMAVAQIVKDPNAYGVSLPAIANRQHFRSVPTNVGANLSEISRLTGVSYDELRALNGGLLAGSVDISGPSRVLIPNDVNTKIDSQISRLAGNGFVSNNSNGYVAPSTQGVAPSTQGKKPILPKSSSELASIATNMVRNQTTTYVAPIVTKEPPISAKEQHQVTAEMQSANTLPTTSVMVTPNNTIVQEPPLSQAERDLIAKQIEQTSPQVSQAINPTDGNIKLDAIQTQQSVLEAKGETKKLSYNDAVVNTPKTAPSKPRPMGNRTTYQVKRGDTLSNIAGRMGVNWRDIAEWNQIDPNAPLLADSTLYLYNAKLGIDEKIDTKPQKRQDSYVVQAGDTLTGIADKFNLSVNDLAKYNNLSTNYQVKTKQTLWLIPDKVATKTTALVQKPTKKYQGATGKYTVQAGDTLIGIANKLDVSAEDIAELNDFNANSKLQREQSIVVPVSQAKATHALMGKEVNYTVKRGDNLNTIANKFDVSVKELASNNGLKPKSRLKAGQIITIPQAGKASSQNDTTDKKPNNASGKYKGATESYRVKSGESLNSLATKYDLSVADLAALNNLKTGASLQRGQSLKVPKLTTTYKVRSGDSMTSVAKKFNLSPKALAGMNDMTATTQLKTGQVLTVPNK</sequence>
<gene>
    <name evidence="5" type="ORF">MOMA_08601</name>
</gene>
<dbReference type="eggNOG" id="COG1388">
    <property type="taxonomic scope" value="Bacteria"/>
</dbReference>
<dbReference type="Gene3D" id="1.10.530.10">
    <property type="match status" value="1"/>
</dbReference>
<feature type="domain" description="LysM" evidence="4">
    <location>
        <begin position="752"/>
        <end position="796"/>
    </location>
</feature>
<dbReference type="SMART" id="SM00257">
    <property type="entry name" value="LysM"/>
    <property type="match status" value="6"/>
</dbReference>
<dbReference type="Proteomes" id="UP000023795">
    <property type="component" value="Unassembled WGS sequence"/>
</dbReference>
<dbReference type="GO" id="GO:0000270">
    <property type="term" value="P:peptidoglycan metabolic process"/>
    <property type="evidence" value="ECO:0007669"/>
    <property type="project" value="InterPro"/>
</dbReference>
<evidence type="ECO:0000256" key="3">
    <source>
        <dbReference type="SAM" id="SignalP"/>
    </source>
</evidence>
<dbReference type="eggNOG" id="COG0741">
    <property type="taxonomic scope" value="Bacteria"/>
</dbReference>
<feature type="chain" id="PRO_5003958011" evidence="3">
    <location>
        <begin position="27"/>
        <end position="921"/>
    </location>
</feature>
<dbReference type="Pfam" id="PF01476">
    <property type="entry name" value="LysM"/>
    <property type="match status" value="6"/>
</dbReference>
<feature type="compositionally biased region" description="Low complexity" evidence="2">
    <location>
        <begin position="50"/>
        <end position="73"/>
    </location>
</feature>
<dbReference type="OrthoDB" id="9815002at2"/>
<evidence type="ECO:0000313" key="5">
    <source>
        <dbReference type="EMBL" id="ELA08608.1"/>
    </source>
</evidence>
<dbReference type="STRING" id="1230338.MOMA_08601"/>
<dbReference type="InterPro" id="IPR018392">
    <property type="entry name" value="LysM"/>
</dbReference>
<evidence type="ECO:0000256" key="1">
    <source>
        <dbReference type="ARBA" id="ARBA00007734"/>
    </source>
</evidence>
<feature type="signal peptide" evidence="3">
    <location>
        <begin position="1"/>
        <end position="26"/>
    </location>
</feature>
<feature type="domain" description="LysM" evidence="4">
    <location>
        <begin position="874"/>
        <end position="918"/>
    </location>
</feature>
<dbReference type="EMBL" id="ANIN01000002">
    <property type="protein sequence ID" value="ELA08608.1"/>
    <property type="molecule type" value="Genomic_DNA"/>
</dbReference>
<evidence type="ECO:0000256" key="2">
    <source>
        <dbReference type="SAM" id="MobiDB-lite"/>
    </source>
</evidence>
<dbReference type="GO" id="GO:0008932">
    <property type="term" value="F:lytic endotransglycosylase activity"/>
    <property type="evidence" value="ECO:0007669"/>
    <property type="project" value="TreeGrafter"/>
</dbReference>
<comment type="similarity">
    <text evidence="1">Belongs to the transglycosylase Slt family.</text>
</comment>
<dbReference type="InterPro" id="IPR008258">
    <property type="entry name" value="Transglycosylase_SLT_dom_1"/>
</dbReference>
<dbReference type="CDD" id="cd00118">
    <property type="entry name" value="LysM"/>
    <property type="match status" value="6"/>
</dbReference>
<dbReference type="GO" id="GO:0016020">
    <property type="term" value="C:membrane"/>
    <property type="evidence" value="ECO:0007669"/>
    <property type="project" value="InterPro"/>
</dbReference>
<evidence type="ECO:0000259" key="4">
    <source>
        <dbReference type="PROSITE" id="PS51782"/>
    </source>
</evidence>
<keyword evidence="6" id="KW-1185">Reference proteome</keyword>
<dbReference type="Gene3D" id="3.10.350.10">
    <property type="entry name" value="LysM domain"/>
    <property type="match status" value="6"/>
</dbReference>
<dbReference type="SUPFAM" id="SSF54106">
    <property type="entry name" value="LysM domain"/>
    <property type="match status" value="6"/>
</dbReference>
<reference evidence="5 6" key="1">
    <citation type="journal article" date="2013" name="Genome Announc.">
        <title>Genome Sequence of Moraxella macacae 0408225, a Novel Bacterial Species Isolated from a Cynomolgus Macaque with Epistaxis.</title>
        <authorList>
            <person name="Ladner J.T."/>
            <person name="Whitehouse C.A."/>
            <person name="Koroleva G.I."/>
            <person name="Palacios G.F."/>
        </authorList>
    </citation>
    <scope>NUCLEOTIDE SEQUENCE [LARGE SCALE GENOMIC DNA]</scope>
    <source>
        <strain evidence="5 6">0408225</strain>
    </source>
</reference>